<evidence type="ECO:0000313" key="3">
    <source>
        <dbReference type="Proteomes" id="UP001215712"/>
    </source>
</evidence>
<accession>A0AAD6HEI3</accession>
<keyword evidence="1" id="KW-0732">Signal</keyword>
<evidence type="ECO:0000256" key="1">
    <source>
        <dbReference type="SAM" id="SignalP"/>
    </source>
</evidence>
<dbReference type="EMBL" id="JAQJAN010000017">
    <property type="protein sequence ID" value="KAJ5709858.1"/>
    <property type="molecule type" value="Genomic_DNA"/>
</dbReference>
<sequence>MRTRIFFACCSYIVWLRNWASQAEKVIINMMHMCARSLHARSVEVGDWIILHAELVVGPESHNPHDLILIRTPAVDGFGTIIMSAIYAVLTSTLTNSAGKY</sequence>
<dbReference type="AlphaFoldDB" id="A0AAD6HEI3"/>
<reference evidence="2" key="1">
    <citation type="journal article" date="2023" name="IMA Fungus">
        <title>Comparative genomic study of the Penicillium genus elucidates a diverse pangenome and 15 lateral gene transfer events.</title>
        <authorList>
            <person name="Petersen C."/>
            <person name="Sorensen T."/>
            <person name="Nielsen M.R."/>
            <person name="Sondergaard T.E."/>
            <person name="Sorensen J.L."/>
            <person name="Fitzpatrick D.A."/>
            <person name="Frisvad J.C."/>
            <person name="Nielsen K.L."/>
        </authorList>
    </citation>
    <scope>NUCLEOTIDE SEQUENCE</scope>
    <source>
        <strain evidence="2">IBT 17514</strain>
    </source>
</reference>
<organism evidence="2 3">
    <name type="scientific">Penicillium malachiteum</name>
    <dbReference type="NCBI Taxonomy" id="1324776"/>
    <lineage>
        <taxon>Eukaryota</taxon>
        <taxon>Fungi</taxon>
        <taxon>Dikarya</taxon>
        <taxon>Ascomycota</taxon>
        <taxon>Pezizomycotina</taxon>
        <taxon>Eurotiomycetes</taxon>
        <taxon>Eurotiomycetidae</taxon>
        <taxon>Eurotiales</taxon>
        <taxon>Aspergillaceae</taxon>
        <taxon>Penicillium</taxon>
    </lineage>
</organism>
<keyword evidence="3" id="KW-1185">Reference proteome</keyword>
<reference evidence="2" key="2">
    <citation type="submission" date="2023-01" db="EMBL/GenBank/DDBJ databases">
        <authorList>
            <person name="Petersen C."/>
        </authorList>
    </citation>
    <scope>NUCLEOTIDE SEQUENCE</scope>
    <source>
        <strain evidence="2">IBT 17514</strain>
    </source>
</reference>
<evidence type="ECO:0000313" key="2">
    <source>
        <dbReference type="EMBL" id="KAJ5709858.1"/>
    </source>
</evidence>
<feature type="signal peptide" evidence="1">
    <location>
        <begin position="1"/>
        <end position="23"/>
    </location>
</feature>
<proteinExistence type="predicted"/>
<name>A0AAD6HEI3_9EURO</name>
<comment type="caution">
    <text evidence="2">The sequence shown here is derived from an EMBL/GenBank/DDBJ whole genome shotgun (WGS) entry which is preliminary data.</text>
</comment>
<dbReference type="Proteomes" id="UP001215712">
    <property type="component" value="Unassembled WGS sequence"/>
</dbReference>
<feature type="chain" id="PRO_5042231348" description="Secreted protein" evidence="1">
    <location>
        <begin position="24"/>
        <end position="101"/>
    </location>
</feature>
<evidence type="ECO:0008006" key="4">
    <source>
        <dbReference type="Google" id="ProtNLM"/>
    </source>
</evidence>
<gene>
    <name evidence="2" type="ORF">N7493_009450</name>
</gene>
<protein>
    <recommendedName>
        <fullName evidence="4">Secreted protein</fullName>
    </recommendedName>
</protein>